<dbReference type="PANTHER" id="PTHR19959">
    <property type="entry name" value="KINESIN LIGHT CHAIN"/>
    <property type="match status" value="1"/>
</dbReference>
<protein>
    <submittedName>
        <fullName evidence="1">Uncharacterized protein</fullName>
    </submittedName>
</protein>
<dbReference type="GO" id="GO:0007166">
    <property type="term" value="P:cell surface receptor signaling pathway"/>
    <property type="evidence" value="ECO:0007669"/>
    <property type="project" value="InterPro"/>
</dbReference>
<dbReference type="Gene3D" id="1.20.930.20">
    <property type="entry name" value="Adaptor protein Cbl, N-terminal domain"/>
    <property type="match status" value="1"/>
</dbReference>
<sequence length="817" mass="91115">MPVDPLSVLAIITFIKDVVEQVRALKDTIDKVSDNDEKCKDLVAGILESLETLRECCESGKLEDKPQLQRDLSSFTRKLKRTITECEELVSPDRSGIRTAIGMWWKGDKIASKLNAIQDDLTRRHQMFIMAGVIRSERSGSAERAEMNHRLIDLDAKVQAMINEGAKRPEKAQSLVRVDRMDHRQMKTALRRASNALIHDKPSAIQKQYLQVKVGTLKEALKKPISVAGTRDAFPRFMVSRTPSSSTHHPRTGAPAEDSVDAVMETLEILQILRTQDREMSRGDLAHRLNTLSTALFDIGLFDDSCTVSHQAVRIYRDLVRSGFAHFEHNLAAALNNLSIHIDGNSHRTPAKALDVLCEAIDIYRRLVKGGQSVFNSDLATLLINLATRLGQLKQYNDAAKAAMEALDIFTILDDDNCETFTSDLAVSLVAVSTSLRHMKQNKDALLAAQRAVKIFRSSKVDSSRQFQPELAAALNAYSRSLGDHSRFKEALEAAEEAANIRRTLAGERPEIYTQPFVLSLRDVFNLRRQRGNHRGACSAAEEVADIYRNLIHDGFEDFKFDLASLLVATSNSSLDLNRNDSALTSIKEAIRLYAQLASAAADKYKASVHADSLDIAHSCYTRLGRDHDAYRVACEAIEIRENLGHGQSERDSKFFASSITNSAKSLLKLERFADARKKITQAISIYSNLAGGNSQKYQSELAFLWSNLSSCLSKLKCDDEALEASKQAVKIYRKLASHSSNTVDSEQLAVSLYNLSQCQCDQEAYTEALQSAEEAVRILKGMCSSSSADRPRLDQAQKLRDKLKGYIERKSRSKRD</sequence>
<dbReference type="InterPro" id="IPR036537">
    <property type="entry name" value="Adaptor_Cbl_N_dom_sf"/>
</dbReference>
<dbReference type="EMBL" id="KN833009">
    <property type="protein sequence ID" value="KIM79510.1"/>
    <property type="molecule type" value="Genomic_DNA"/>
</dbReference>
<dbReference type="InterPro" id="IPR011990">
    <property type="entry name" value="TPR-like_helical_dom_sf"/>
</dbReference>
<evidence type="ECO:0000313" key="1">
    <source>
        <dbReference type="EMBL" id="KIM79510.1"/>
    </source>
</evidence>
<dbReference type="SMART" id="SM00028">
    <property type="entry name" value="TPR"/>
    <property type="match status" value="5"/>
</dbReference>
<dbReference type="AlphaFoldDB" id="A0A0C3F420"/>
<name>A0A0C3F420_PILCF</name>
<proteinExistence type="predicted"/>
<dbReference type="Proteomes" id="UP000054166">
    <property type="component" value="Unassembled WGS sequence"/>
</dbReference>
<dbReference type="Gene3D" id="1.25.40.10">
    <property type="entry name" value="Tetratricopeptide repeat domain"/>
    <property type="match status" value="4"/>
</dbReference>
<reference evidence="1 2" key="1">
    <citation type="submission" date="2014-04" db="EMBL/GenBank/DDBJ databases">
        <authorList>
            <consortium name="DOE Joint Genome Institute"/>
            <person name="Kuo A."/>
            <person name="Tarkka M."/>
            <person name="Buscot F."/>
            <person name="Kohler A."/>
            <person name="Nagy L.G."/>
            <person name="Floudas D."/>
            <person name="Copeland A."/>
            <person name="Barry K.W."/>
            <person name="Cichocki N."/>
            <person name="Veneault-Fourrey C."/>
            <person name="LaButti K."/>
            <person name="Lindquist E.A."/>
            <person name="Lipzen A."/>
            <person name="Lundell T."/>
            <person name="Morin E."/>
            <person name="Murat C."/>
            <person name="Sun H."/>
            <person name="Tunlid A."/>
            <person name="Henrissat B."/>
            <person name="Grigoriev I.V."/>
            <person name="Hibbett D.S."/>
            <person name="Martin F."/>
            <person name="Nordberg H.P."/>
            <person name="Cantor M.N."/>
            <person name="Hua S.X."/>
        </authorList>
    </citation>
    <scope>NUCLEOTIDE SEQUENCE [LARGE SCALE GENOMIC DNA]</scope>
    <source>
        <strain evidence="1 2">F 1598</strain>
    </source>
</reference>
<gene>
    <name evidence="1" type="ORF">PILCRDRAFT_90129</name>
</gene>
<dbReference type="HOGENOM" id="CLU_345852_0_0_1"/>
<dbReference type="SUPFAM" id="SSF48452">
    <property type="entry name" value="TPR-like"/>
    <property type="match status" value="2"/>
</dbReference>
<dbReference type="OrthoDB" id="2978551at2759"/>
<dbReference type="CDD" id="cd21037">
    <property type="entry name" value="MLKL_NTD"/>
    <property type="match status" value="1"/>
</dbReference>
<organism evidence="1 2">
    <name type="scientific">Piloderma croceum (strain F 1598)</name>
    <dbReference type="NCBI Taxonomy" id="765440"/>
    <lineage>
        <taxon>Eukaryota</taxon>
        <taxon>Fungi</taxon>
        <taxon>Dikarya</taxon>
        <taxon>Basidiomycota</taxon>
        <taxon>Agaricomycotina</taxon>
        <taxon>Agaricomycetes</taxon>
        <taxon>Agaricomycetidae</taxon>
        <taxon>Atheliales</taxon>
        <taxon>Atheliaceae</taxon>
        <taxon>Piloderma</taxon>
    </lineage>
</organism>
<reference evidence="2" key="2">
    <citation type="submission" date="2015-01" db="EMBL/GenBank/DDBJ databases">
        <title>Evolutionary Origins and Diversification of the Mycorrhizal Mutualists.</title>
        <authorList>
            <consortium name="DOE Joint Genome Institute"/>
            <consortium name="Mycorrhizal Genomics Consortium"/>
            <person name="Kohler A."/>
            <person name="Kuo A."/>
            <person name="Nagy L.G."/>
            <person name="Floudas D."/>
            <person name="Copeland A."/>
            <person name="Barry K.W."/>
            <person name="Cichocki N."/>
            <person name="Veneault-Fourrey C."/>
            <person name="LaButti K."/>
            <person name="Lindquist E.A."/>
            <person name="Lipzen A."/>
            <person name="Lundell T."/>
            <person name="Morin E."/>
            <person name="Murat C."/>
            <person name="Riley R."/>
            <person name="Ohm R."/>
            <person name="Sun H."/>
            <person name="Tunlid A."/>
            <person name="Henrissat B."/>
            <person name="Grigoriev I.V."/>
            <person name="Hibbett D.S."/>
            <person name="Martin F."/>
        </authorList>
    </citation>
    <scope>NUCLEOTIDE SEQUENCE [LARGE SCALE GENOMIC DNA]</scope>
    <source>
        <strain evidence="2">F 1598</strain>
    </source>
</reference>
<dbReference type="InterPro" id="IPR019734">
    <property type="entry name" value="TPR_rpt"/>
</dbReference>
<dbReference type="InterPro" id="IPR059179">
    <property type="entry name" value="MLKL-like_MCAfunc"/>
</dbReference>
<keyword evidence="2" id="KW-1185">Reference proteome</keyword>
<evidence type="ECO:0000313" key="2">
    <source>
        <dbReference type="Proteomes" id="UP000054166"/>
    </source>
</evidence>
<dbReference type="InParanoid" id="A0A0C3F420"/>
<dbReference type="PANTHER" id="PTHR19959:SF119">
    <property type="entry name" value="FUNGAL LIPASE-LIKE DOMAIN-CONTAINING PROTEIN"/>
    <property type="match status" value="1"/>
</dbReference>
<accession>A0A0C3F420</accession>
<dbReference type="STRING" id="765440.A0A0C3F420"/>